<keyword evidence="2" id="KW-1185">Reference proteome</keyword>
<sequence>MVMDEPSITATVEVLRRFGNLTNFSITLKPYSRIVKIHATYECLRETKAFQRFSKIIGETLYTWKFRNIPNPEGDAHRLAVNENLTLQQHEQSSDNEIDVGSAKDLVPPAIEPINIDNPEYEYSEERNHHVI</sequence>
<reference evidence="1" key="1">
    <citation type="submission" date="2023-04" db="EMBL/GenBank/DDBJ databases">
        <title>A chromosome-level genome assembly of the parasitoid wasp Eretmocerus hayati.</title>
        <authorList>
            <person name="Zhong Y."/>
            <person name="Liu S."/>
            <person name="Liu Y."/>
        </authorList>
    </citation>
    <scope>NUCLEOTIDE SEQUENCE</scope>
    <source>
        <strain evidence="1">ZJU_SS_LIU_2023</strain>
    </source>
</reference>
<accession>A0ACC2N4C0</accession>
<dbReference type="Proteomes" id="UP001239111">
    <property type="component" value="Chromosome 4"/>
</dbReference>
<gene>
    <name evidence="1" type="ORF">QAD02_007687</name>
</gene>
<organism evidence="1 2">
    <name type="scientific">Eretmocerus hayati</name>
    <dbReference type="NCBI Taxonomy" id="131215"/>
    <lineage>
        <taxon>Eukaryota</taxon>
        <taxon>Metazoa</taxon>
        <taxon>Ecdysozoa</taxon>
        <taxon>Arthropoda</taxon>
        <taxon>Hexapoda</taxon>
        <taxon>Insecta</taxon>
        <taxon>Pterygota</taxon>
        <taxon>Neoptera</taxon>
        <taxon>Endopterygota</taxon>
        <taxon>Hymenoptera</taxon>
        <taxon>Apocrita</taxon>
        <taxon>Proctotrupomorpha</taxon>
        <taxon>Chalcidoidea</taxon>
        <taxon>Aphelinidae</taxon>
        <taxon>Aphelininae</taxon>
        <taxon>Eretmocerus</taxon>
    </lineage>
</organism>
<name>A0ACC2N4C0_9HYME</name>
<evidence type="ECO:0000313" key="2">
    <source>
        <dbReference type="Proteomes" id="UP001239111"/>
    </source>
</evidence>
<dbReference type="EMBL" id="CM056744">
    <property type="protein sequence ID" value="KAJ8666025.1"/>
    <property type="molecule type" value="Genomic_DNA"/>
</dbReference>
<protein>
    <submittedName>
        <fullName evidence="1">Uncharacterized protein</fullName>
    </submittedName>
</protein>
<evidence type="ECO:0000313" key="1">
    <source>
        <dbReference type="EMBL" id="KAJ8666025.1"/>
    </source>
</evidence>
<proteinExistence type="predicted"/>
<comment type="caution">
    <text evidence="1">The sequence shown here is derived from an EMBL/GenBank/DDBJ whole genome shotgun (WGS) entry which is preliminary data.</text>
</comment>